<evidence type="ECO:0000313" key="3">
    <source>
        <dbReference type="EnsemblPlants" id="LPERR08G16100.3"/>
    </source>
</evidence>
<evidence type="ECO:0000259" key="2">
    <source>
        <dbReference type="Pfam" id="PF20241"/>
    </source>
</evidence>
<sequence>MQHYRGGDAGGCQRPESQEKEEKPSSVPCSVDPISTENDDQQQQDENLNNTEDHEEEKLVLYDDDDDDEEEEEEEYVPLACEFVGVKHSDGSIYRPNAHGYSKLYKLYDTRKTFLEPMRMTIPTDECYPIWTCCERHIGCRMMQIFSLKIAALSSSAAADNAPIQIYGFMAARDLYEPLRNYVFSYRRDNPYVLPGNGNYSDPDSVIIMSGPTRGISLECPASIEYDLKIKKGENAEDDLQLIDGVVEFSERTPFHGPYRKRIPGDHGAVDISVALLRNAKEATVQVLIPELAHGGIRLSLSCFLGDLPQEIKLFEGTIFEPWKLRRIVVAAVLGTNLILNYKIAPVVAADGGSSNCIHRRCVFLVEHHGGSYQWICHDFANICTRVNCSDVE</sequence>
<reference evidence="3" key="3">
    <citation type="submission" date="2015-04" db="UniProtKB">
        <authorList>
            <consortium name="EnsemblPlants"/>
        </authorList>
    </citation>
    <scope>IDENTIFICATION</scope>
</reference>
<evidence type="ECO:0000256" key="1">
    <source>
        <dbReference type="SAM" id="MobiDB-lite"/>
    </source>
</evidence>
<dbReference type="PANTHER" id="PTHR33065:SF138">
    <property type="entry name" value="OS09G0442000 PROTEIN"/>
    <property type="match status" value="1"/>
</dbReference>
<feature type="region of interest" description="Disordered" evidence="1">
    <location>
        <begin position="1"/>
        <end position="59"/>
    </location>
</feature>
<dbReference type="EnsemblPlants" id="LPERR08G16100.3">
    <property type="protein sequence ID" value="LPERR08G16100.3"/>
    <property type="gene ID" value="LPERR08G16100"/>
</dbReference>
<dbReference type="PANTHER" id="PTHR33065">
    <property type="entry name" value="OS07G0486400 PROTEIN"/>
    <property type="match status" value="1"/>
</dbReference>
<dbReference type="Proteomes" id="UP000032180">
    <property type="component" value="Chromosome 8"/>
</dbReference>
<accession>A0A0D9X9B7</accession>
<dbReference type="InterPro" id="IPR046533">
    <property type="entry name" value="DUF6598"/>
</dbReference>
<name>A0A0D9X9B7_9ORYZ</name>
<dbReference type="HOGENOM" id="CLU_034147_4_1_1"/>
<dbReference type="Pfam" id="PF20241">
    <property type="entry name" value="DUF6598"/>
    <property type="match status" value="1"/>
</dbReference>
<reference evidence="3 4" key="1">
    <citation type="submission" date="2012-08" db="EMBL/GenBank/DDBJ databases">
        <title>Oryza genome evolution.</title>
        <authorList>
            <person name="Wing R.A."/>
        </authorList>
    </citation>
    <scope>NUCLEOTIDE SEQUENCE</scope>
</reference>
<organism evidence="3 4">
    <name type="scientific">Leersia perrieri</name>
    <dbReference type="NCBI Taxonomy" id="77586"/>
    <lineage>
        <taxon>Eukaryota</taxon>
        <taxon>Viridiplantae</taxon>
        <taxon>Streptophyta</taxon>
        <taxon>Embryophyta</taxon>
        <taxon>Tracheophyta</taxon>
        <taxon>Spermatophyta</taxon>
        <taxon>Magnoliopsida</taxon>
        <taxon>Liliopsida</taxon>
        <taxon>Poales</taxon>
        <taxon>Poaceae</taxon>
        <taxon>BOP clade</taxon>
        <taxon>Oryzoideae</taxon>
        <taxon>Oryzeae</taxon>
        <taxon>Oryzinae</taxon>
        <taxon>Leersia</taxon>
    </lineage>
</organism>
<keyword evidence="4" id="KW-1185">Reference proteome</keyword>
<dbReference type="Gramene" id="LPERR08G16100.3">
    <property type="protein sequence ID" value="LPERR08G16100.3"/>
    <property type="gene ID" value="LPERR08G16100"/>
</dbReference>
<proteinExistence type="predicted"/>
<protein>
    <recommendedName>
        <fullName evidence="2">DUF6598 domain-containing protein</fullName>
    </recommendedName>
</protein>
<reference evidence="4" key="2">
    <citation type="submission" date="2013-12" db="EMBL/GenBank/DDBJ databases">
        <authorList>
            <person name="Yu Y."/>
            <person name="Lee S."/>
            <person name="de Baynast K."/>
            <person name="Wissotski M."/>
            <person name="Liu L."/>
            <person name="Talag J."/>
            <person name="Goicoechea J."/>
            <person name="Angelova A."/>
            <person name="Jetty R."/>
            <person name="Kudrna D."/>
            <person name="Golser W."/>
            <person name="Rivera L."/>
            <person name="Zhang J."/>
            <person name="Wing R."/>
        </authorList>
    </citation>
    <scope>NUCLEOTIDE SEQUENCE</scope>
</reference>
<feature type="domain" description="DUF6598" evidence="2">
    <location>
        <begin position="142"/>
        <end position="376"/>
    </location>
</feature>
<dbReference type="AlphaFoldDB" id="A0A0D9X9B7"/>
<evidence type="ECO:0000313" key="4">
    <source>
        <dbReference type="Proteomes" id="UP000032180"/>
    </source>
</evidence>